<dbReference type="GO" id="GO:0005886">
    <property type="term" value="C:plasma membrane"/>
    <property type="evidence" value="ECO:0007669"/>
    <property type="project" value="UniProtKB-SubCell"/>
</dbReference>
<keyword evidence="3" id="KW-1003">Cell membrane</keyword>
<evidence type="ECO:0000256" key="5">
    <source>
        <dbReference type="ARBA" id="ARBA00022737"/>
    </source>
</evidence>
<evidence type="ECO:0000256" key="1">
    <source>
        <dbReference type="ARBA" id="ARBA00004202"/>
    </source>
</evidence>
<dbReference type="PROSITE" id="PS50893">
    <property type="entry name" value="ABC_TRANSPORTER_2"/>
    <property type="match status" value="2"/>
</dbReference>
<evidence type="ECO:0000256" key="8">
    <source>
        <dbReference type="ARBA" id="ARBA00022967"/>
    </source>
</evidence>
<keyword evidence="6" id="KW-0547">Nucleotide-binding</keyword>
<keyword evidence="12" id="KW-1185">Reference proteome</keyword>
<dbReference type="PANTHER" id="PTHR43790:SF9">
    <property type="entry name" value="GALACTOFURANOSE TRANSPORTER ATP-BINDING PROTEIN YTFR"/>
    <property type="match status" value="1"/>
</dbReference>
<evidence type="ECO:0000256" key="3">
    <source>
        <dbReference type="ARBA" id="ARBA00022475"/>
    </source>
</evidence>
<evidence type="ECO:0000256" key="7">
    <source>
        <dbReference type="ARBA" id="ARBA00022840"/>
    </source>
</evidence>
<dbReference type="FunFam" id="3.40.50.300:FF:000127">
    <property type="entry name" value="Ribose import ATP-binding protein RbsA"/>
    <property type="match status" value="1"/>
</dbReference>
<dbReference type="InterPro" id="IPR050107">
    <property type="entry name" value="ABC_carbohydrate_import_ATPase"/>
</dbReference>
<dbReference type="RefSeq" id="WP_075005371.1">
    <property type="nucleotide sequence ID" value="NZ_FOAP01000002.1"/>
</dbReference>
<evidence type="ECO:0000313" key="11">
    <source>
        <dbReference type="EMBL" id="SEK74255.1"/>
    </source>
</evidence>
<dbReference type="SMART" id="SM00382">
    <property type="entry name" value="AAA"/>
    <property type="match status" value="2"/>
</dbReference>
<dbReference type="GO" id="GO:0005524">
    <property type="term" value="F:ATP binding"/>
    <property type="evidence" value="ECO:0007669"/>
    <property type="project" value="UniProtKB-KW"/>
</dbReference>
<keyword evidence="2" id="KW-0813">Transport</keyword>
<evidence type="ECO:0000256" key="9">
    <source>
        <dbReference type="ARBA" id="ARBA00023136"/>
    </source>
</evidence>
<gene>
    <name evidence="11" type="ORF">SAMN05444354_102220</name>
</gene>
<dbReference type="CDD" id="cd03216">
    <property type="entry name" value="ABC_Carb_Monos_I"/>
    <property type="match status" value="1"/>
</dbReference>
<keyword evidence="9" id="KW-0472">Membrane</keyword>
<dbReference type="InterPro" id="IPR017871">
    <property type="entry name" value="ABC_transporter-like_CS"/>
</dbReference>
<dbReference type="AlphaFoldDB" id="A0A1H7JLC8"/>
<dbReference type="PROSITE" id="PS00211">
    <property type="entry name" value="ABC_TRANSPORTER_1"/>
    <property type="match status" value="1"/>
</dbReference>
<evidence type="ECO:0000256" key="2">
    <source>
        <dbReference type="ARBA" id="ARBA00022448"/>
    </source>
</evidence>
<keyword evidence="8" id="KW-1278">Translocase</keyword>
<keyword evidence="5" id="KW-0677">Repeat</keyword>
<keyword evidence="4" id="KW-0762">Sugar transport</keyword>
<dbReference type="InterPro" id="IPR003439">
    <property type="entry name" value="ABC_transporter-like_ATP-bd"/>
</dbReference>
<reference evidence="12" key="1">
    <citation type="submission" date="2016-10" db="EMBL/GenBank/DDBJ databases">
        <authorList>
            <person name="Varghese N."/>
            <person name="Submissions S."/>
        </authorList>
    </citation>
    <scope>NUCLEOTIDE SEQUENCE [LARGE SCALE GENOMIC DNA]</scope>
    <source>
        <strain evidence="12">DSM 17044</strain>
    </source>
</reference>
<proteinExistence type="predicted"/>
<dbReference type="CDD" id="cd03215">
    <property type="entry name" value="ABC_Carb_Monos_II"/>
    <property type="match status" value="1"/>
</dbReference>
<evidence type="ECO:0000256" key="4">
    <source>
        <dbReference type="ARBA" id="ARBA00022597"/>
    </source>
</evidence>
<organism evidence="11 12">
    <name type="scientific">Stigmatella aurantiaca</name>
    <dbReference type="NCBI Taxonomy" id="41"/>
    <lineage>
        <taxon>Bacteria</taxon>
        <taxon>Pseudomonadati</taxon>
        <taxon>Myxococcota</taxon>
        <taxon>Myxococcia</taxon>
        <taxon>Myxococcales</taxon>
        <taxon>Cystobacterineae</taxon>
        <taxon>Archangiaceae</taxon>
        <taxon>Stigmatella</taxon>
    </lineage>
</organism>
<evidence type="ECO:0000256" key="6">
    <source>
        <dbReference type="ARBA" id="ARBA00022741"/>
    </source>
</evidence>
<dbReference type="SUPFAM" id="SSF52540">
    <property type="entry name" value="P-loop containing nucleoside triphosphate hydrolases"/>
    <property type="match status" value="2"/>
</dbReference>
<feature type="domain" description="ABC transporter" evidence="10">
    <location>
        <begin position="256"/>
        <end position="492"/>
    </location>
</feature>
<protein>
    <submittedName>
        <fullName evidence="11">Monosaccharide ABC transporter ATP-binding protein, CUT2 family</fullName>
    </submittedName>
</protein>
<dbReference type="Pfam" id="PF00005">
    <property type="entry name" value="ABC_tran"/>
    <property type="match status" value="2"/>
</dbReference>
<evidence type="ECO:0000313" key="12">
    <source>
        <dbReference type="Proteomes" id="UP000182719"/>
    </source>
</evidence>
<evidence type="ECO:0000259" key="10">
    <source>
        <dbReference type="PROSITE" id="PS50893"/>
    </source>
</evidence>
<sequence>MSTEPILAAKGVEKRFPGVHALAGVNFEVRAGEVHALMGQNGAGKSTLIKILTGVYARDGGTITFEGRDFRPTSPGDAQRQGISTTYQELSLIPTLTVAENLCLGRAPRRWYGIDWRAMRRKAEETLATFDLRIDVTQPLGTLSAAVQQLVAIARAVQTEARVIILDEPTSSLDAHETELLLGIIGRLKARGLGIVFVTHFLDQVYRVSDRITVLRNGTFVGTYEASQLSRLDLVSHMLGKVPEELEPALHEHPEHQGTPVLTAQGLERRGFEAFDLTIHEGEVLGFAGLLGSGRTEAARLLFGADHARSGTVNGAVPKSPRHAIAQGMAFLPEDRKAEGIFPDLSVRENIAIVVQRKLGFTVSRAQQDALAQEFVTKLGIKTPHIEQPIRLLSGGNQQKVILARWLAYEPRLFILDEPTRGIDVGAKGEIERLIHQLSQKGLSVLFISAALEEVLRLSHRIAVFRDRKKVRELTRTTLPEVMEVIAGEEPPHAP</sequence>
<dbReference type="EMBL" id="FOAP01000002">
    <property type="protein sequence ID" value="SEK74255.1"/>
    <property type="molecule type" value="Genomic_DNA"/>
</dbReference>
<dbReference type="InterPro" id="IPR003593">
    <property type="entry name" value="AAA+_ATPase"/>
</dbReference>
<dbReference type="InterPro" id="IPR027417">
    <property type="entry name" value="P-loop_NTPase"/>
</dbReference>
<comment type="subcellular location">
    <subcellularLocation>
        <location evidence="1">Cell membrane</location>
        <topology evidence="1">Peripheral membrane protein</topology>
    </subcellularLocation>
</comment>
<accession>A0A1H7JLC8</accession>
<dbReference type="GO" id="GO:0016887">
    <property type="term" value="F:ATP hydrolysis activity"/>
    <property type="evidence" value="ECO:0007669"/>
    <property type="project" value="InterPro"/>
</dbReference>
<keyword evidence="7 11" id="KW-0067">ATP-binding</keyword>
<dbReference type="OrthoDB" id="9809450at2"/>
<dbReference type="PANTHER" id="PTHR43790">
    <property type="entry name" value="CARBOHYDRATE TRANSPORT ATP-BINDING PROTEIN MG119-RELATED"/>
    <property type="match status" value="1"/>
</dbReference>
<feature type="domain" description="ABC transporter" evidence="10">
    <location>
        <begin position="7"/>
        <end position="242"/>
    </location>
</feature>
<dbReference type="Proteomes" id="UP000182719">
    <property type="component" value="Unassembled WGS sequence"/>
</dbReference>
<dbReference type="Gene3D" id="3.40.50.300">
    <property type="entry name" value="P-loop containing nucleotide triphosphate hydrolases"/>
    <property type="match status" value="2"/>
</dbReference>
<name>A0A1H7JLC8_STIAU</name>